<dbReference type="Pfam" id="PF12224">
    <property type="entry name" value="Amidoligase_2"/>
    <property type="match status" value="1"/>
</dbReference>
<protein>
    <submittedName>
        <fullName evidence="1">Amidoligase family protein</fullName>
    </submittedName>
</protein>
<accession>A0ABT5YPD5</accession>
<comment type="caution">
    <text evidence="1">The sequence shown here is derived from an EMBL/GenBank/DDBJ whole genome shotgun (WGS) entry which is preliminary data.</text>
</comment>
<gene>
    <name evidence="1" type="ORF">P2G67_12610</name>
</gene>
<dbReference type="RefSeq" id="WP_275823574.1">
    <property type="nucleotide sequence ID" value="NZ_JARHUD010000007.1"/>
</dbReference>
<proteinExistence type="predicted"/>
<name>A0ABT5YPD5_9PROT</name>
<reference evidence="1 2" key="1">
    <citation type="submission" date="2023-03" db="EMBL/GenBank/DDBJ databases">
        <title>Fodinicurvata sp. CAU 1616 isolated from sea sendiment.</title>
        <authorList>
            <person name="Kim W."/>
        </authorList>
    </citation>
    <scope>NUCLEOTIDE SEQUENCE [LARGE SCALE GENOMIC DNA]</scope>
    <source>
        <strain evidence="1 2">CAU 1616</strain>
    </source>
</reference>
<sequence>MVNALQHPPLTRNAEGALRRVGVEIEFAGLDALQAANCVRELFGGRLVEHDPYSFQVEDTCYGDFECKLDSHHVHTTEEDSRSLKDLLFGLVDDRQAQDLARKAGTFIGDITRYWLPVEIVAPPVAYTEMPAFDRLADALTEAGAEGTQESVIYGFGMQFNPEVASFEAEYLRRHIQAYCLASEWLRASIEVDMTRRLLPFVDRFPNAYLRLILKEDYAPDLGELIDDFLEHNPTRNRELDLLPLFRFLDEKRIADVVDMTLVKARPTFHYRLPNASLGMEGWSVVQEWNRWVAVERLAADGERLGAMMQAWHENDDKLISDDWAKLSRRWMENGGS</sequence>
<evidence type="ECO:0000313" key="2">
    <source>
        <dbReference type="Proteomes" id="UP001215503"/>
    </source>
</evidence>
<dbReference type="Proteomes" id="UP001215503">
    <property type="component" value="Unassembled WGS sequence"/>
</dbReference>
<dbReference type="InterPro" id="IPR022025">
    <property type="entry name" value="Amidoligase_2"/>
</dbReference>
<keyword evidence="2" id="KW-1185">Reference proteome</keyword>
<dbReference type="EMBL" id="JARHUD010000007">
    <property type="protein sequence ID" value="MDF2096818.1"/>
    <property type="molecule type" value="Genomic_DNA"/>
</dbReference>
<evidence type="ECO:0000313" key="1">
    <source>
        <dbReference type="EMBL" id="MDF2096818.1"/>
    </source>
</evidence>
<organism evidence="1 2">
    <name type="scientific">Aquibaculum arenosum</name>
    <dbReference type="NCBI Taxonomy" id="3032591"/>
    <lineage>
        <taxon>Bacteria</taxon>
        <taxon>Pseudomonadati</taxon>
        <taxon>Pseudomonadota</taxon>
        <taxon>Alphaproteobacteria</taxon>
        <taxon>Rhodospirillales</taxon>
        <taxon>Rhodovibrionaceae</taxon>
        <taxon>Aquibaculum</taxon>
    </lineage>
</organism>